<sequence length="41" mass="4397">MKRALFSTLGLFIGLMIAFASGGEEMIPVADSIQSLPNRTL</sequence>
<accession>A0A0F8ZNF1</accession>
<evidence type="ECO:0000313" key="1">
    <source>
        <dbReference type="EMBL" id="KKK67939.1"/>
    </source>
</evidence>
<protein>
    <submittedName>
        <fullName evidence="1">Uncharacterized protein</fullName>
    </submittedName>
</protein>
<proteinExistence type="predicted"/>
<reference evidence="1" key="1">
    <citation type="journal article" date="2015" name="Nature">
        <title>Complex archaea that bridge the gap between prokaryotes and eukaryotes.</title>
        <authorList>
            <person name="Spang A."/>
            <person name="Saw J.H."/>
            <person name="Jorgensen S.L."/>
            <person name="Zaremba-Niedzwiedzka K."/>
            <person name="Martijn J."/>
            <person name="Lind A.E."/>
            <person name="van Eijk R."/>
            <person name="Schleper C."/>
            <person name="Guy L."/>
            <person name="Ettema T.J."/>
        </authorList>
    </citation>
    <scope>NUCLEOTIDE SEQUENCE</scope>
</reference>
<feature type="non-terminal residue" evidence="1">
    <location>
        <position position="41"/>
    </location>
</feature>
<comment type="caution">
    <text evidence="1">The sequence shown here is derived from an EMBL/GenBank/DDBJ whole genome shotgun (WGS) entry which is preliminary data.</text>
</comment>
<gene>
    <name evidence="1" type="ORF">LCGC14_2949080</name>
</gene>
<name>A0A0F8ZNF1_9ZZZZ</name>
<organism evidence="1">
    <name type="scientific">marine sediment metagenome</name>
    <dbReference type="NCBI Taxonomy" id="412755"/>
    <lineage>
        <taxon>unclassified sequences</taxon>
        <taxon>metagenomes</taxon>
        <taxon>ecological metagenomes</taxon>
    </lineage>
</organism>
<dbReference type="EMBL" id="LAZR01059369">
    <property type="protein sequence ID" value="KKK67939.1"/>
    <property type="molecule type" value="Genomic_DNA"/>
</dbReference>
<dbReference type="AlphaFoldDB" id="A0A0F8ZNF1"/>